<dbReference type="Pfam" id="PF05649">
    <property type="entry name" value="Peptidase_M13_N"/>
    <property type="match status" value="1"/>
</dbReference>
<dbReference type="PANTHER" id="PTHR11733:SF241">
    <property type="entry name" value="GH26575P-RELATED"/>
    <property type="match status" value="1"/>
</dbReference>
<dbReference type="InterPro" id="IPR008753">
    <property type="entry name" value="Peptidase_M13_N"/>
</dbReference>
<sequence length="497" mass="55921">MLQPTSSGRRRLLVRQGLTLPITWTHHRSVAGHYIEYWKQFLALLYPDSATRPPVDETAINEIRALEADVVNTLIAATKSSGRRPAAFSFKEIGTHVLNASATEWVNGFQYGMGLRPELTANDKILAHDVFFLQTVGKLMAKYSQRQLNKHLSWLIVQHFGTCTDYSLLVGYTGSKGRAARYLPAYCAFHVEGSFKVLVSSLAYFVRFSARDRETIDSGFKSLVLAAVERINSSSWLDDESKFHASQKLSSVKNTLWPPESLLSDDRLQTLFAGFPQKEPSYAHYLFNAREAGARIRRTPEYDEALMLPDNHYPYYASYEDFTNSVELAMGAATAPVFYSNGTRAMLYGGLFFLMAMQMMKAIDSLGITLTYNGTANQDIILSTLDMREFNNRTKCHHGEKEEDIFPEVPALEVAYAALKESHLGGEDEPLALGEDLPEDRVFFMTLCYLSCARPGYESTVRADCNKIVRNSETFARVYSCPKGAKMNPETKCPFFT</sequence>
<dbReference type="GO" id="GO:0005886">
    <property type="term" value="C:plasma membrane"/>
    <property type="evidence" value="ECO:0007669"/>
    <property type="project" value="TreeGrafter"/>
</dbReference>
<dbReference type="GO" id="GO:0004222">
    <property type="term" value="F:metalloendopeptidase activity"/>
    <property type="evidence" value="ECO:0007669"/>
    <property type="project" value="InterPro"/>
</dbReference>
<dbReference type="Proteomes" id="UP001321473">
    <property type="component" value="Unassembled WGS sequence"/>
</dbReference>
<keyword evidence="4" id="KW-1185">Reference proteome</keyword>
<dbReference type="Gene3D" id="3.40.390.10">
    <property type="entry name" value="Collagenase (Catalytic Domain)"/>
    <property type="match status" value="1"/>
</dbReference>
<dbReference type="InterPro" id="IPR000718">
    <property type="entry name" value="Peptidase_M13"/>
</dbReference>
<dbReference type="InterPro" id="IPR024079">
    <property type="entry name" value="MetalloPept_cat_dom_sf"/>
</dbReference>
<dbReference type="GO" id="GO:0016485">
    <property type="term" value="P:protein processing"/>
    <property type="evidence" value="ECO:0007669"/>
    <property type="project" value="TreeGrafter"/>
</dbReference>
<evidence type="ECO:0000313" key="4">
    <source>
        <dbReference type="Proteomes" id="UP001321473"/>
    </source>
</evidence>
<comment type="similarity">
    <text evidence="1">Belongs to the peptidase M13 family.</text>
</comment>
<dbReference type="PANTHER" id="PTHR11733">
    <property type="entry name" value="ZINC METALLOPROTEASE FAMILY M13 NEPRILYSIN-RELATED"/>
    <property type="match status" value="1"/>
</dbReference>
<reference evidence="3 4" key="1">
    <citation type="journal article" date="2023" name="Arcadia Sci">
        <title>De novo assembly of a long-read Amblyomma americanum tick genome.</title>
        <authorList>
            <person name="Chou S."/>
            <person name="Poskanzer K.E."/>
            <person name="Rollins M."/>
            <person name="Thuy-Boun P.S."/>
        </authorList>
    </citation>
    <scope>NUCLEOTIDE SEQUENCE [LARGE SCALE GENOMIC DNA]</scope>
    <source>
        <strain evidence="3">F_SG_1</strain>
        <tissue evidence="3">Salivary glands</tissue>
    </source>
</reference>
<name>A0AAQ4FF16_AMBAM</name>
<dbReference type="AlphaFoldDB" id="A0AAQ4FF16"/>
<evidence type="ECO:0000259" key="2">
    <source>
        <dbReference type="Pfam" id="PF05649"/>
    </source>
</evidence>
<gene>
    <name evidence="3" type="ORF">V5799_008109</name>
</gene>
<proteinExistence type="inferred from homology"/>
<organism evidence="3 4">
    <name type="scientific">Amblyomma americanum</name>
    <name type="common">Lone star tick</name>
    <dbReference type="NCBI Taxonomy" id="6943"/>
    <lineage>
        <taxon>Eukaryota</taxon>
        <taxon>Metazoa</taxon>
        <taxon>Ecdysozoa</taxon>
        <taxon>Arthropoda</taxon>
        <taxon>Chelicerata</taxon>
        <taxon>Arachnida</taxon>
        <taxon>Acari</taxon>
        <taxon>Parasitiformes</taxon>
        <taxon>Ixodida</taxon>
        <taxon>Ixodoidea</taxon>
        <taxon>Ixodidae</taxon>
        <taxon>Amblyomminae</taxon>
        <taxon>Amblyomma</taxon>
    </lineage>
</organism>
<accession>A0AAQ4FF16</accession>
<comment type="caution">
    <text evidence="3">The sequence shown here is derived from an EMBL/GenBank/DDBJ whole genome shotgun (WGS) entry which is preliminary data.</text>
</comment>
<dbReference type="EMBL" id="JARKHS020003477">
    <property type="protein sequence ID" value="KAK8785526.1"/>
    <property type="molecule type" value="Genomic_DNA"/>
</dbReference>
<feature type="domain" description="Peptidase M13 N-terminal" evidence="2">
    <location>
        <begin position="16"/>
        <end position="254"/>
    </location>
</feature>
<evidence type="ECO:0000313" key="3">
    <source>
        <dbReference type="EMBL" id="KAK8785526.1"/>
    </source>
</evidence>
<dbReference type="PROSITE" id="PS51885">
    <property type="entry name" value="NEPRILYSIN"/>
    <property type="match status" value="1"/>
</dbReference>
<evidence type="ECO:0000256" key="1">
    <source>
        <dbReference type="ARBA" id="ARBA00007357"/>
    </source>
</evidence>
<protein>
    <recommendedName>
        <fullName evidence="2">Peptidase M13 N-terminal domain-containing protein</fullName>
    </recommendedName>
</protein>
<dbReference type="SUPFAM" id="SSF55486">
    <property type="entry name" value="Metalloproteases ('zincins'), catalytic domain"/>
    <property type="match status" value="1"/>
</dbReference>